<evidence type="ECO:0000313" key="1">
    <source>
        <dbReference type="EMBL" id="CAG2201010.1"/>
    </source>
</evidence>
<gene>
    <name evidence="1" type="ORF">MEDL_15643</name>
</gene>
<reference evidence="1" key="1">
    <citation type="submission" date="2021-03" db="EMBL/GenBank/DDBJ databases">
        <authorList>
            <person name="Bekaert M."/>
        </authorList>
    </citation>
    <scope>NUCLEOTIDE SEQUENCE</scope>
</reference>
<dbReference type="Proteomes" id="UP000683360">
    <property type="component" value="Unassembled WGS sequence"/>
</dbReference>
<dbReference type="EMBL" id="CAJPWZ010000815">
    <property type="protein sequence ID" value="CAG2201010.1"/>
    <property type="molecule type" value="Genomic_DNA"/>
</dbReference>
<sequence>MQINQEKFRLLLPRIQTYVTQKYKMENGNTNGQKQLFINTFSMYQWMKLSEKDKAKHTLTDCEQCMVFDASLLHKSSEVVKKDSLVGACQNVANIILEKSPPMSKAAEKNVENFVKVFSPIASHKLGVDIIKTVSKDPCFWKKLGEKFNVTNKKGERPANAGQILMGFAQYNKINTDQFNINMRISHRDYIQRVRRAKKTIIKGLDHTIDQSKLLDRTYKTKLIMERLI</sequence>
<proteinExistence type="predicted"/>
<protein>
    <submittedName>
        <fullName evidence="1">Uncharacterized protein</fullName>
    </submittedName>
</protein>
<comment type="caution">
    <text evidence="1">The sequence shown here is derived from an EMBL/GenBank/DDBJ whole genome shotgun (WGS) entry which is preliminary data.</text>
</comment>
<name>A0A8S3QVA7_MYTED</name>
<evidence type="ECO:0000313" key="2">
    <source>
        <dbReference type="Proteomes" id="UP000683360"/>
    </source>
</evidence>
<organism evidence="1 2">
    <name type="scientific">Mytilus edulis</name>
    <name type="common">Blue mussel</name>
    <dbReference type="NCBI Taxonomy" id="6550"/>
    <lineage>
        <taxon>Eukaryota</taxon>
        <taxon>Metazoa</taxon>
        <taxon>Spiralia</taxon>
        <taxon>Lophotrochozoa</taxon>
        <taxon>Mollusca</taxon>
        <taxon>Bivalvia</taxon>
        <taxon>Autobranchia</taxon>
        <taxon>Pteriomorphia</taxon>
        <taxon>Mytilida</taxon>
        <taxon>Mytiloidea</taxon>
        <taxon>Mytilidae</taxon>
        <taxon>Mytilinae</taxon>
        <taxon>Mytilus</taxon>
    </lineage>
</organism>
<dbReference type="AlphaFoldDB" id="A0A8S3QVA7"/>
<keyword evidence="2" id="KW-1185">Reference proteome</keyword>
<accession>A0A8S3QVA7</accession>